<dbReference type="PRINTS" id="PR00344">
    <property type="entry name" value="BCTRLSENSOR"/>
</dbReference>
<dbReference type="InterPro" id="IPR036890">
    <property type="entry name" value="HATPase_C_sf"/>
</dbReference>
<dbReference type="SUPFAM" id="SSF47384">
    <property type="entry name" value="Homodimeric domain of signal transducing histidine kinase"/>
    <property type="match status" value="1"/>
</dbReference>
<evidence type="ECO:0000256" key="7">
    <source>
        <dbReference type="ARBA" id="ARBA00022840"/>
    </source>
</evidence>
<dbReference type="InterPro" id="IPR002645">
    <property type="entry name" value="STAS_dom"/>
</dbReference>
<evidence type="ECO:0000313" key="12">
    <source>
        <dbReference type="Proteomes" id="UP001057134"/>
    </source>
</evidence>
<dbReference type="Gene3D" id="1.10.287.130">
    <property type="match status" value="1"/>
</dbReference>
<dbReference type="SMART" id="SM00387">
    <property type="entry name" value="HATPase_c"/>
    <property type="match status" value="1"/>
</dbReference>
<gene>
    <name evidence="11" type="primary">kinA_4</name>
    <name evidence="11" type="ORF">SK3146_03887</name>
</gene>
<dbReference type="InterPro" id="IPR036097">
    <property type="entry name" value="HisK_dim/P_sf"/>
</dbReference>
<evidence type="ECO:0000256" key="4">
    <source>
        <dbReference type="ARBA" id="ARBA00022679"/>
    </source>
</evidence>
<dbReference type="InterPro" id="IPR004358">
    <property type="entry name" value="Sig_transdc_His_kin-like_C"/>
</dbReference>
<accession>A0ABY4RRQ6</accession>
<dbReference type="Pfam" id="PF02518">
    <property type="entry name" value="HATPase_c"/>
    <property type="match status" value="1"/>
</dbReference>
<dbReference type="Gene3D" id="3.30.750.24">
    <property type="entry name" value="STAS domain"/>
    <property type="match status" value="1"/>
</dbReference>
<sequence length="515" mass="58216">MSALNGNHQVNESDLKLDRLASVGQIAAGIAHEVKNPLTAVKGFLQLLKDEAPHKYLDHAYSELENAISTLQNLLHVSKPDLEQEPFDYINLCSELESLLYLFQERSYQVTIHKQFSDTDARVYGKRNQLKKAFFNLLKNAFEAISDNGTITIKHYKSDENLIIQVSDTGSGIPDDKLQLLGTPFYTSKTEGTGMGLAQVFSTIHDHHGIIHVSSELGVGTEFSVQFPIHTTTNELGVVSLNLKQAPNQNFSDFYTDNQDVFFGLLKQQGRELIETIKSTEIDIDFILESADKVVLLLNERNEHGLIVHAKEHGRNWARHNLDLILKLEWIQMLRKTYWDFLYNFYESVEQNQKQFFELERQVNFNLDSYLKHFASSYSEYKNEVIQFQRGVNEDLPVPVIPLSGHIAILPVVGALDTLRTKKIQGYILDRIYQLQMKQMFIDLTGVSSMDTAMASNLIKIANAAAIQGCRAVITGIRPEVTHTLVELGIALHEKVETRGTLQQALELASNGNQL</sequence>
<dbReference type="CDD" id="cd00082">
    <property type="entry name" value="HisKA"/>
    <property type="match status" value="1"/>
</dbReference>
<dbReference type="EMBL" id="CP027059">
    <property type="protein sequence ID" value="UQZ84632.1"/>
    <property type="molecule type" value="Genomic_DNA"/>
</dbReference>
<evidence type="ECO:0000256" key="5">
    <source>
        <dbReference type="ARBA" id="ARBA00022741"/>
    </source>
</evidence>
<evidence type="ECO:0000259" key="10">
    <source>
        <dbReference type="PROSITE" id="PS50801"/>
    </source>
</evidence>
<dbReference type="SMART" id="SM00388">
    <property type="entry name" value="HisKA"/>
    <property type="match status" value="1"/>
</dbReference>
<keyword evidence="5" id="KW-0547">Nucleotide-binding</keyword>
<name>A0ABY4RRQ6_9BACL</name>
<dbReference type="GO" id="GO:0004673">
    <property type="term" value="F:protein histidine kinase activity"/>
    <property type="evidence" value="ECO:0007669"/>
    <property type="project" value="UniProtKB-EC"/>
</dbReference>
<keyword evidence="12" id="KW-1185">Reference proteome</keyword>
<feature type="domain" description="STAS" evidence="10">
    <location>
        <begin position="407"/>
        <end position="509"/>
    </location>
</feature>
<dbReference type="Gene3D" id="3.30.565.10">
    <property type="entry name" value="Histidine kinase-like ATPase, C-terminal domain"/>
    <property type="match status" value="1"/>
</dbReference>
<evidence type="ECO:0000256" key="3">
    <source>
        <dbReference type="ARBA" id="ARBA00022553"/>
    </source>
</evidence>
<evidence type="ECO:0000256" key="8">
    <source>
        <dbReference type="ARBA" id="ARBA00023012"/>
    </source>
</evidence>
<dbReference type="InterPro" id="IPR003661">
    <property type="entry name" value="HisK_dim/P_dom"/>
</dbReference>
<dbReference type="CDD" id="cd07041">
    <property type="entry name" value="STAS_RsbR_RsbS_like"/>
    <property type="match status" value="1"/>
</dbReference>
<dbReference type="Pfam" id="PF01740">
    <property type="entry name" value="STAS"/>
    <property type="match status" value="1"/>
</dbReference>
<keyword evidence="3" id="KW-0597">Phosphoprotein</keyword>
<dbReference type="Proteomes" id="UP001057134">
    <property type="component" value="Chromosome"/>
</dbReference>
<evidence type="ECO:0000259" key="9">
    <source>
        <dbReference type="PROSITE" id="PS50109"/>
    </source>
</evidence>
<reference evidence="11" key="1">
    <citation type="submission" date="2018-02" db="EMBL/GenBank/DDBJ databases">
        <authorList>
            <person name="Kim S.-K."/>
            <person name="Jung H.-I."/>
            <person name="Lee S.-W."/>
        </authorList>
    </citation>
    <scope>NUCLEOTIDE SEQUENCE</scope>
    <source>
        <strain evidence="11">SK3146</strain>
    </source>
</reference>
<evidence type="ECO:0000256" key="6">
    <source>
        <dbReference type="ARBA" id="ARBA00022777"/>
    </source>
</evidence>
<evidence type="ECO:0000313" key="11">
    <source>
        <dbReference type="EMBL" id="UQZ84632.1"/>
    </source>
</evidence>
<dbReference type="PANTHER" id="PTHR43065:SF10">
    <property type="entry name" value="PEROXIDE STRESS-ACTIVATED HISTIDINE KINASE MAK3"/>
    <property type="match status" value="1"/>
</dbReference>
<dbReference type="InterPro" id="IPR003594">
    <property type="entry name" value="HATPase_dom"/>
</dbReference>
<evidence type="ECO:0000256" key="2">
    <source>
        <dbReference type="ARBA" id="ARBA00012438"/>
    </source>
</evidence>
<dbReference type="SUPFAM" id="SSF52091">
    <property type="entry name" value="SpoIIaa-like"/>
    <property type="match status" value="1"/>
</dbReference>
<reference evidence="11" key="2">
    <citation type="journal article" date="2021" name="J Anim Sci Technol">
        <title>Complete genome sequence of Paenibacillus konkukensis sp. nov. SK3146 as a potential probiotic strain.</title>
        <authorList>
            <person name="Jung H.I."/>
            <person name="Park S."/>
            <person name="Niu K.M."/>
            <person name="Lee S.W."/>
            <person name="Kothari D."/>
            <person name="Yi K.J."/>
            <person name="Kim S.K."/>
        </authorList>
    </citation>
    <scope>NUCLEOTIDE SEQUENCE</scope>
    <source>
        <strain evidence="11">SK3146</strain>
    </source>
</reference>
<dbReference type="PROSITE" id="PS50109">
    <property type="entry name" value="HIS_KIN"/>
    <property type="match status" value="1"/>
</dbReference>
<keyword evidence="7" id="KW-0067">ATP-binding</keyword>
<dbReference type="InterPro" id="IPR036513">
    <property type="entry name" value="STAS_dom_sf"/>
</dbReference>
<keyword evidence="4 11" id="KW-0808">Transferase</keyword>
<keyword evidence="8" id="KW-0902">Two-component regulatory system</keyword>
<organism evidence="11 12">
    <name type="scientific">Paenibacillus konkukensis</name>
    <dbReference type="NCBI Taxonomy" id="2020716"/>
    <lineage>
        <taxon>Bacteria</taxon>
        <taxon>Bacillati</taxon>
        <taxon>Bacillota</taxon>
        <taxon>Bacilli</taxon>
        <taxon>Bacillales</taxon>
        <taxon>Paenibacillaceae</taxon>
        <taxon>Paenibacillus</taxon>
    </lineage>
</organism>
<dbReference type="PROSITE" id="PS50801">
    <property type="entry name" value="STAS"/>
    <property type="match status" value="1"/>
</dbReference>
<comment type="catalytic activity">
    <reaction evidence="1">
        <text>ATP + protein L-histidine = ADP + protein N-phospho-L-histidine.</text>
        <dbReference type="EC" id="2.7.13.3"/>
    </reaction>
</comment>
<keyword evidence="6 11" id="KW-0418">Kinase</keyword>
<dbReference type="SUPFAM" id="SSF55874">
    <property type="entry name" value="ATPase domain of HSP90 chaperone/DNA topoisomerase II/histidine kinase"/>
    <property type="match status" value="1"/>
</dbReference>
<feature type="domain" description="Histidine kinase" evidence="9">
    <location>
        <begin position="29"/>
        <end position="231"/>
    </location>
</feature>
<dbReference type="InterPro" id="IPR005467">
    <property type="entry name" value="His_kinase_dom"/>
</dbReference>
<dbReference type="PANTHER" id="PTHR43065">
    <property type="entry name" value="SENSOR HISTIDINE KINASE"/>
    <property type="match status" value="1"/>
</dbReference>
<evidence type="ECO:0000256" key="1">
    <source>
        <dbReference type="ARBA" id="ARBA00000085"/>
    </source>
</evidence>
<dbReference type="Pfam" id="PF00512">
    <property type="entry name" value="HisKA"/>
    <property type="match status" value="1"/>
</dbReference>
<dbReference type="EC" id="2.7.13.3" evidence="2"/>
<proteinExistence type="predicted"/>
<protein>
    <recommendedName>
        <fullName evidence="2">histidine kinase</fullName>
        <ecNumber evidence="2">2.7.13.3</ecNumber>
    </recommendedName>
</protein>